<evidence type="ECO:0000313" key="16">
    <source>
        <dbReference type="Proteomes" id="UP000094389"/>
    </source>
</evidence>
<dbReference type="GO" id="GO:0005777">
    <property type="term" value="C:peroxisome"/>
    <property type="evidence" value="ECO:0007669"/>
    <property type="project" value="TreeGrafter"/>
</dbReference>
<evidence type="ECO:0000256" key="6">
    <source>
        <dbReference type="ARBA" id="ARBA00022741"/>
    </source>
</evidence>
<comment type="similarity">
    <text evidence="2 13">Belongs to the GHMP kinase family. Mevalonate kinase subfamily.</text>
</comment>
<keyword evidence="4 13" id="KW-0444">Lipid biosynthesis</keyword>
<evidence type="ECO:0000256" key="8">
    <source>
        <dbReference type="ARBA" id="ARBA00022840"/>
    </source>
</evidence>
<organism evidence="15 16">
    <name type="scientific">Cyberlindnera jadinii (strain ATCC 18201 / CBS 1600 / BCRC 20928 / JCM 3617 / NBRC 0987 / NRRL Y-1542)</name>
    <name type="common">Torula yeast</name>
    <name type="synonym">Candida utilis</name>
    <dbReference type="NCBI Taxonomy" id="983966"/>
    <lineage>
        <taxon>Eukaryota</taxon>
        <taxon>Fungi</taxon>
        <taxon>Dikarya</taxon>
        <taxon>Ascomycota</taxon>
        <taxon>Saccharomycotina</taxon>
        <taxon>Saccharomycetes</taxon>
        <taxon>Phaffomycetales</taxon>
        <taxon>Phaffomycetaceae</taxon>
        <taxon>Cyberlindnera</taxon>
    </lineage>
</organism>
<gene>
    <name evidence="15" type="ORF">CYBJADRAFT_170256</name>
</gene>
<comment type="catalytic activity">
    <reaction evidence="12">
        <text>(R)-5-phosphomevalonate + ATP = (R)-5-diphosphomevalonate + ADP</text>
        <dbReference type="Rhea" id="RHEA:16341"/>
        <dbReference type="ChEBI" id="CHEBI:30616"/>
        <dbReference type="ChEBI" id="CHEBI:57557"/>
        <dbReference type="ChEBI" id="CHEBI:58146"/>
        <dbReference type="ChEBI" id="CHEBI:456216"/>
        <dbReference type="EC" id="2.7.4.2"/>
    </reaction>
    <physiologicalReaction direction="left-to-right" evidence="12">
        <dbReference type="Rhea" id="RHEA:16342"/>
    </physiologicalReaction>
</comment>
<reference evidence="15 16" key="1">
    <citation type="journal article" date="2016" name="Proc. Natl. Acad. Sci. U.S.A.">
        <title>Comparative genomics of biotechnologically important yeasts.</title>
        <authorList>
            <person name="Riley R."/>
            <person name="Haridas S."/>
            <person name="Wolfe K.H."/>
            <person name="Lopes M.R."/>
            <person name="Hittinger C.T."/>
            <person name="Goeker M."/>
            <person name="Salamov A.A."/>
            <person name="Wisecaver J.H."/>
            <person name="Long T.M."/>
            <person name="Calvey C.H."/>
            <person name="Aerts A.L."/>
            <person name="Barry K.W."/>
            <person name="Choi C."/>
            <person name="Clum A."/>
            <person name="Coughlan A.Y."/>
            <person name="Deshpande S."/>
            <person name="Douglass A.P."/>
            <person name="Hanson S.J."/>
            <person name="Klenk H.-P."/>
            <person name="LaButti K.M."/>
            <person name="Lapidus A."/>
            <person name="Lindquist E.A."/>
            <person name="Lipzen A.M."/>
            <person name="Meier-Kolthoff J.P."/>
            <person name="Ohm R.A."/>
            <person name="Otillar R.P."/>
            <person name="Pangilinan J.L."/>
            <person name="Peng Y."/>
            <person name="Rokas A."/>
            <person name="Rosa C.A."/>
            <person name="Scheuner C."/>
            <person name="Sibirny A.A."/>
            <person name="Slot J.C."/>
            <person name="Stielow J.B."/>
            <person name="Sun H."/>
            <person name="Kurtzman C.P."/>
            <person name="Blackwell M."/>
            <person name="Grigoriev I.V."/>
            <person name="Jeffries T.W."/>
        </authorList>
    </citation>
    <scope>NUCLEOTIDE SEQUENCE [LARGE SCALE GENOMIC DNA]</scope>
    <source>
        <strain evidence="16">ATCC 18201 / CBS 1600 / BCRC 20928 / JCM 3617 / NBRC 0987 / NRRL Y-1542</strain>
    </source>
</reference>
<evidence type="ECO:0000256" key="7">
    <source>
        <dbReference type="ARBA" id="ARBA00022777"/>
    </source>
</evidence>
<protein>
    <recommendedName>
        <fullName evidence="3 13">Phosphomevalonate kinase</fullName>
        <ecNumber evidence="3 13">2.7.4.2</ecNumber>
    </recommendedName>
</protein>
<accession>A0A1E4S8G0</accession>
<dbReference type="NCBIfam" id="TIGR01219">
    <property type="entry name" value="Pmev_kin_ERG8"/>
    <property type="match status" value="1"/>
</dbReference>
<dbReference type="GO" id="GO:0010142">
    <property type="term" value="P:farnesyl diphosphate biosynthetic process, mevalonate pathway"/>
    <property type="evidence" value="ECO:0007669"/>
    <property type="project" value="TreeGrafter"/>
</dbReference>
<dbReference type="InterPro" id="IPR014721">
    <property type="entry name" value="Ribsml_uS5_D2-typ_fold_subgr"/>
</dbReference>
<dbReference type="UniPathway" id="UPA00057">
    <property type="reaction ID" value="UER00099"/>
</dbReference>
<dbReference type="GO" id="GO:0006696">
    <property type="term" value="P:ergosterol biosynthetic process"/>
    <property type="evidence" value="ECO:0007669"/>
    <property type="project" value="TreeGrafter"/>
</dbReference>
<evidence type="ECO:0000256" key="1">
    <source>
        <dbReference type="ARBA" id="ARBA00005017"/>
    </source>
</evidence>
<dbReference type="EC" id="2.7.4.2" evidence="3 13"/>
<dbReference type="AlphaFoldDB" id="A0A1E4S8G0"/>
<dbReference type="OMA" id="LVIHRTM"/>
<dbReference type="STRING" id="983966.A0A1E4S8G0"/>
<keyword evidence="16" id="KW-1185">Reference proteome</keyword>
<keyword evidence="7 13" id="KW-0418">Kinase</keyword>
<evidence type="ECO:0000313" key="15">
    <source>
        <dbReference type="EMBL" id="ODV75791.1"/>
    </source>
</evidence>
<comment type="pathway">
    <text evidence="1 13">Isoprenoid biosynthesis; isopentenyl diphosphate biosynthesis via mevalonate pathway; isopentenyl diphosphate from (R)-mevalonate: step 2/3.</text>
</comment>
<proteinExistence type="inferred from homology"/>
<keyword evidence="8" id="KW-0067">ATP-binding</keyword>
<dbReference type="GeneID" id="30990496"/>
<name>A0A1E4S8G0_CYBJN</name>
<dbReference type="GO" id="GO:0004631">
    <property type="term" value="F:phosphomevalonate kinase activity"/>
    <property type="evidence" value="ECO:0007669"/>
    <property type="project" value="UniProtKB-UniRule"/>
</dbReference>
<dbReference type="EMBL" id="KV453925">
    <property type="protein sequence ID" value="ODV75791.1"/>
    <property type="molecule type" value="Genomic_DNA"/>
</dbReference>
<dbReference type="Gene3D" id="3.30.230.10">
    <property type="match status" value="1"/>
</dbReference>
<keyword evidence="11 13" id="KW-0753">Steroid metabolism</keyword>
<evidence type="ECO:0000259" key="14">
    <source>
        <dbReference type="Pfam" id="PF00288"/>
    </source>
</evidence>
<feature type="domain" description="GHMP kinase N-terminal" evidence="14">
    <location>
        <begin position="150"/>
        <end position="214"/>
    </location>
</feature>
<dbReference type="SUPFAM" id="SSF54211">
    <property type="entry name" value="Ribosomal protein S5 domain 2-like"/>
    <property type="match status" value="1"/>
</dbReference>
<dbReference type="InterPro" id="IPR020568">
    <property type="entry name" value="Ribosomal_Su5_D2-typ_SF"/>
</dbReference>
<dbReference type="OrthoDB" id="10262935at2759"/>
<keyword evidence="6" id="KW-0547">Nucleotide-binding</keyword>
<sequence>MARSFSAPGKALLAGGYLVLDKQFKSYVVALSARMHAVISGTEVDGLEHTVITIKSPQFAQGEWRYSINDDNGGLDIVEANGRVNPFAQLSVQTVLAYVASSPNQQRKSKSEIEITIYSDSSYHTVENTVKKTHGAKVFHYHSDEITKIAKTGLGSSAGLVTVLTTALLSYYEPSVDLEDPKTLQLIHNLAQVAHCQAQGKIGSGFDVAAATFGSITYRRFDPKLISELKPLAECSTLEEYHNSLKSLVESRDWDIHMVPVALPHGVKLLMGDIRGGSNTPKLVSKVLKWRETDPRSASVYEGIDRANMTLVDCLSSLNTMFREHPESYKALLHELSSLNSHEIAGLNKPSFSLLHRLIGSNSTIRHNMRYITRESGAEIEPQQQTALLDSCLQIPGVLAAVVPGAGGYDAICLLVIEESLDAFYRLTRNDPKFSNVTWMDLREEARGIVEEDALDYGH</sequence>
<dbReference type="PANTHER" id="PTHR31814:SF2">
    <property type="entry name" value="PHOSPHOMEVALONATE KINASE"/>
    <property type="match status" value="1"/>
</dbReference>
<evidence type="ECO:0000256" key="4">
    <source>
        <dbReference type="ARBA" id="ARBA00022516"/>
    </source>
</evidence>
<dbReference type="GO" id="GO:0005524">
    <property type="term" value="F:ATP binding"/>
    <property type="evidence" value="ECO:0007669"/>
    <property type="project" value="UniProtKB-UniRule"/>
</dbReference>
<dbReference type="GO" id="GO:0019287">
    <property type="term" value="P:isopentenyl diphosphate biosynthetic process, mevalonate pathway"/>
    <property type="evidence" value="ECO:0007669"/>
    <property type="project" value="UniProtKB-UniRule"/>
</dbReference>
<keyword evidence="5 13" id="KW-0808">Transferase</keyword>
<evidence type="ECO:0000256" key="11">
    <source>
        <dbReference type="ARBA" id="ARBA00023221"/>
    </source>
</evidence>
<evidence type="ECO:0000256" key="10">
    <source>
        <dbReference type="ARBA" id="ARBA00023098"/>
    </source>
</evidence>
<dbReference type="RefSeq" id="XP_020072830.1">
    <property type="nucleotide sequence ID" value="XM_020216100.1"/>
</dbReference>
<evidence type="ECO:0000256" key="9">
    <source>
        <dbReference type="ARBA" id="ARBA00022955"/>
    </source>
</evidence>
<evidence type="ECO:0000256" key="3">
    <source>
        <dbReference type="ARBA" id="ARBA00012958"/>
    </source>
</evidence>
<dbReference type="InterPro" id="IPR016005">
    <property type="entry name" value="Erg8"/>
</dbReference>
<keyword evidence="9 13" id="KW-0752">Steroid biosynthesis</keyword>
<dbReference type="Proteomes" id="UP000094389">
    <property type="component" value="Unassembled WGS sequence"/>
</dbReference>
<dbReference type="InterPro" id="IPR006204">
    <property type="entry name" value="GHMP_kinase_N_dom"/>
</dbReference>
<dbReference type="PIRSF" id="PIRSF017288">
    <property type="entry name" value="PMK_GHMP_euk"/>
    <property type="match status" value="1"/>
</dbReference>
<evidence type="ECO:0000256" key="12">
    <source>
        <dbReference type="ARBA" id="ARBA00029326"/>
    </source>
</evidence>
<dbReference type="PANTHER" id="PTHR31814">
    <property type="match status" value="1"/>
</dbReference>
<evidence type="ECO:0000256" key="5">
    <source>
        <dbReference type="ARBA" id="ARBA00022679"/>
    </source>
</evidence>
<dbReference type="Pfam" id="PF00288">
    <property type="entry name" value="GHMP_kinases_N"/>
    <property type="match status" value="1"/>
</dbReference>
<dbReference type="InterPro" id="IPR035102">
    <property type="entry name" value="Phosphomevalonate_kinase"/>
</dbReference>
<evidence type="ECO:0000256" key="13">
    <source>
        <dbReference type="PIRNR" id="PIRNR017288"/>
    </source>
</evidence>
<evidence type="ECO:0000256" key="2">
    <source>
        <dbReference type="ARBA" id="ARBA00006495"/>
    </source>
</evidence>
<keyword evidence="10 13" id="KW-0443">Lipid metabolism</keyword>